<comment type="caution">
    <text evidence="1">The sequence shown here is derived from an EMBL/GenBank/DDBJ whole genome shotgun (WGS) entry which is preliminary data.</text>
</comment>
<evidence type="ECO:0000313" key="1">
    <source>
        <dbReference type="EMBL" id="MBP1999276.1"/>
    </source>
</evidence>
<keyword evidence="2" id="KW-1185">Reference proteome</keyword>
<dbReference type="EMBL" id="JAGGLD010000001">
    <property type="protein sequence ID" value="MBP1999276.1"/>
    <property type="molecule type" value="Genomic_DNA"/>
</dbReference>
<evidence type="ECO:0008006" key="3">
    <source>
        <dbReference type="Google" id="ProtNLM"/>
    </source>
</evidence>
<gene>
    <name evidence="1" type="ORF">J2Z69_000295</name>
</gene>
<sequence length="105" mass="11780">MTLNTEQNSQIVYQAHPNTLQHLQNVKDQIRQACAVHANRPVYVKTLDGQSFEGVIVNTDDKYLYISISHGPANNRYLGGPGGYYYNNSILPLVLYELLVISLVS</sequence>
<accession>A0ABS4JDU4</accession>
<evidence type="ECO:0000313" key="2">
    <source>
        <dbReference type="Proteomes" id="UP001519288"/>
    </source>
</evidence>
<dbReference type="Proteomes" id="UP001519288">
    <property type="component" value="Unassembled WGS sequence"/>
</dbReference>
<reference evidence="1 2" key="1">
    <citation type="submission" date="2021-03" db="EMBL/GenBank/DDBJ databases">
        <title>Genomic Encyclopedia of Type Strains, Phase IV (KMG-IV): sequencing the most valuable type-strain genomes for metagenomic binning, comparative biology and taxonomic classification.</title>
        <authorList>
            <person name="Goeker M."/>
        </authorList>
    </citation>
    <scope>NUCLEOTIDE SEQUENCE [LARGE SCALE GENOMIC DNA]</scope>
    <source>
        <strain evidence="1 2">DSM 26806</strain>
    </source>
</reference>
<dbReference type="RefSeq" id="WP_209858517.1">
    <property type="nucleotide sequence ID" value="NZ_JAGGLD010000001.1"/>
</dbReference>
<protein>
    <recommendedName>
        <fullName evidence="3">Acetyl-CoA acetyltransferase</fullName>
    </recommendedName>
</protein>
<name>A0ABS4JDU4_9BACL</name>
<proteinExistence type="predicted"/>
<organism evidence="1 2">
    <name type="scientific">Paenibacillus shirakamiensis</name>
    <dbReference type="NCBI Taxonomy" id="1265935"/>
    <lineage>
        <taxon>Bacteria</taxon>
        <taxon>Bacillati</taxon>
        <taxon>Bacillota</taxon>
        <taxon>Bacilli</taxon>
        <taxon>Bacillales</taxon>
        <taxon>Paenibacillaceae</taxon>
        <taxon>Paenibacillus</taxon>
    </lineage>
</organism>